<dbReference type="InterPro" id="IPR000182">
    <property type="entry name" value="GNAT_dom"/>
</dbReference>
<protein>
    <submittedName>
        <fullName evidence="2">Acyl-CoA N-acyltransferase</fullName>
    </submittedName>
</protein>
<gene>
    <name evidence="2" type="ORF">BD626DRAFT_573264</name>
</gene>
<keyword evidence="2" id="KW-0012">Acyltransferase</keyword>
<dbReference type="Proteomes" id="UP000320762">
    <property type="component" value="Unassembled WGS sequence"/>
</dbReference>
<feature type="domain" description="N-acetyltransferase" evidence="1">
    <location>
        <begin position="41"/>
        <end position="118"/>
    </location>
</feature>
<accession>A0A550C1S8</accession>
<dbReference type="Pfam" id="PF13302">
    <property type="entry name" value="Acetyltransf_3"/>
    <property type="match status" value="1"/>
</dbReference>
<dbReference type="OrthoDB" id="630895at2759"/>
<evidence type="ECO:0000259" key="1">
    <source>
        <dbReference type="PROSITE" id="PS51186"/>
    </source>
</evidence>
<dbReference type="AlphaFoldDB" id="A0A550C1S8"/>
<sequence length="132" mass="15325">MPLFTERLILRGYRGWGGPRKPRCVQAEPALAHLDVWDPAREEYWNQGYGTEATKEVIRYCFEVNALHRLGLLVYESNARAVALYKKLGFVEEGRVREMNWRAPGEWEDAISMGMLEKEYFARKKAEEAATL</sequence>
<dbReference type="PANTHER" id="PTHR43415">
    <property type="entry name" value="SPERMIDINE N(1)-ACETYLTRANSFERASE"/>
    <property type="match status" value="1"/>
</dbReference>
<evidence type="ECO:0000313" key="3">
    <source>
        <dbReference type="Proteomes" id="UP000320762"/>
    </source>
</evidence>
<keyword evidence="3" id="KW-1185">Reference proteome</keyword>
<dbReference type="GO" id="GO:0016747">
    <property type="term" value="F:acyltransferase activity, transferring groups other than amino-acyl groups"/>
    <property type="evidence" value="ECO:0007669"/>
    <property type="project" value="InterPro"/>
</dbReference>
<organism evidence="2 3">
    <name type="scientific">Schizophyllum amplum</name>
    <dbReference type="NCBI Taxonomy" id="97359"/>
    <lineage>
        <taxon>Eukaryota</taxon>
        <taxon>Fungi</taxon>
        <taxon>Dikarya</taxon>
        <taxon>Basidiomycota</taxon>
        <taxon>Agaricomycotina</taxon>
        <taxon>Agaricomycetes</taxon>
        <taxon>Agaricomycetidae</taxon>
        <taxon>Agaricales</taxon>
        <taxon>Schizophyllaceae</taxon>
        <taxon>Schizophyllum</taxon>
    </lineage>
</organism>
<keyword evidence="2" id="KW-0808">Transferase</keyword>
<dbReference type="Gene3D" id="3.40.630.30">
    <property type="match status" value="1"/>
</dbReference>
<dbReference type="EMBL" id="VDMD01000033">
    <property type="protein sequence ID" value="TRM58753.1"/>
    <property type="molecule type" value="Genomic_DNA"/>
</dbReference>
<name>A0A550C1S8_9AGAR</name>
<dbReference type="PROSITE" id="PS51186">
    <property type="entry name" value="GNAT"/>
    <property type="match status" value="1"/>
</dbReference>
<dbReference type="PANTHER" id="PTHR43415:SF3">
    <property type="entry name" value="GNAT-FAMILY ACETYLTRANSFERASE"/>
    <property type="match status" value="1"/>
</dbReference>
<dbReference type="SUPFAM" id="SSF55729">
    <property type="entry name" value="Acyl-CoA N-acyltransferases (Nat)"/>
    <property type="match status" value="1"/>
</dbReference>
<dbReference type="InterPro" id="IPR016181">
    <property type="entry name" value="Acyl_CoA_acyltransferase"/>
</dbReference>
<comment type="caution">
    <text evidence="2">The sequence shown here is derived from an EMBL/GenBank/DDBJ whole genome shotgun (WGS) entry which is preliminary data.</text>
</comment>
<evidence type="ECO:0000313" key="2">
    <source>
        <dbReference type="EMBL" id="TRM58753.1"/>
    </source>
</evidence>
<proteinExistence type="predicted"/>
<reference evidence="2 3" key="1">
    <citation type="journal article" date="2019" name="New Phytol.">
        <title>Comparative genomics reveals unique wood-decay strategies and fruiting body development in the Schizophyllaceae.</title>
        <authorList>
            <person name="Almasi E."/>
            <person name="Sahu N."/>
            <person name="Krizsan K."/>
            <person name="Balint B."/>
            <person name="Kovacs G.M."/>
            <person name="Kiss B."/>
            <person name="Cseklye J."/>
            <person name="Drula E."/>
            <person name="Henrissat B."/>
            <person name="Nagy I."/>
            <person name="Chovatia M."/>
            <person name="Adam C."/>
            <person name="LaButti K."/>
            <person name="Lipzen A."/>
            <person name="Riley R."/>
            <person name="Grigoriev I.V."/>
            <person name="Nagy L.G."/>
        </authorList>
    </citation>
    <scope>NUCLEOTIDE SEQUENCE [LARGE SCALE GENOMIC DNA]</scope>
    <source>
        <strain evidence="2 3">NL-1724</strain>
    </source>
</reference>